<name>A0ABW9J3U2_9SPHI</name>
<dbReference type="Pfam" id="PF00072">
    <property type="entry name" value="Response_reg"/>
    <property type="match status" value="1"/>
</dbReference>
<evidence type="ECO:0000256" key="2">
    <source>
        <dbReference type="PROSITE-ProRule" id="PRU00169"/>
    </source>
</evidence>
<dbReference type="InterPro" id="IPR011006">
    <property type="entry name" value="CheY-like_superfamily"/>
</dbReference>
<dbReference type="PANTHER" id="PTHR44591">
    <property type="entry name" value="STRESS RESPONSE REGULATOR PROTEIN 1"/>
    <property type="match status" value="1"/>
</dbReference>
<feature type="domain" description="Response regulatory" evidence="3">
    <location>
        <begin position="20"/>
        <end position="136"/>
    </location>
</feature>
<dbReference type="SMART" id="SM00448">
    <property type="entry name" value="REC"/>
    <property type="match status" value="1"/>
</dbReference>
<evidence type="ECO:0000259" key="3">
    <source>
        <dbReference type="PROSITE" id="PS50110"/>
    </source>
</evidence>
<dbReference type="SUPFAM" id="SSF52172">
    <property type="entry name" value="CheY-like"/>
    <property type="match status" value="1"/>
</dbReference>
<keyword evidence="1 2" id="KW-0597">Phosphoprotein</keyword>
<feature type="modified residue" description="4-aspartylphosphate" evidence="2">
    <location>
        <position position="69"/>
    </location>
</feature>
<protein>
    <submittedName>
        <fullName evidence="4">Response regulator</fullName>
    </submittedName>
</protein>
<accession>A0ABW9J3U2</accession>
<dbReference type="PROSITE" id="PS50110">
    <property type="entry name" value="RESPONSE_REGULATORY"/>
    <property type="match status" value="1"/>
</dbReference>
<proteinExistence type="predicted"/>
<dbReference type="InterPro" id="IPR050595">
    <property type="entry name" value="Bact_response_regulator"/>
</dbReference>
<sequence>MKIYVNMPSPNSRTNRDKKLILLVDDEITVLKLLEFILKKDYHLVIHNNGLEAISWMDEGNMPDLIISDLEMPYVDGLDFVRSLKTSGYYRDIPIILLSAAYSLEDLVQKLPYNFDLLMPKPFNPTKLKDTIQNLLS</sequence>
<gene>
    <name evidence="4" type="ORF">E6A44_006395</name>
</gene>
<comment type="caution">
    <text evidence="4">The sequence shown here is derived from an EMBL/GenBank/DDBJ whole genome shotgun (WGS) entry which is preliminary data.</text>
</comment>
<dbReference type="EMBL" id="SSHJ02000005">
    <property type="protein sequence ID" value="MFN0255193.1"/>
    <property type="molecule type" value="Genomic_DNA"/>
</dbReference>
<evidence type="ECO:0000313" key="4">
    <source>
        <dbReference type="EMBL" id="MFN0255193.1"/>
    </source>
</evidence>
<dbReference type="InterPro" id="IPR001789">
    <property type="entry name" value="Sig_transdc_resp-reg_receiver"/>
</dbReference>
<evidence type="ECO:0000256" key="1">
    <source>
        <dbReference type="ARBA" id="ARBA00022553"/>
    </source>
</evidence>
<organism evidence="4 5">
    <name type="scientific">Pedobacter ureilyticus</name>
    <dbReference type="NCBI Taxonomy" id="1393051"/>
    <lineage>
        <taxon>Bacteria</taxon>
        <taxon>Pseudomonadati</taxon>
        <taxon>Bacteroidota</taxon>
        <taxon>Sphingobacteriia</taxon>
        <taxon>Sphingobacteriales</taxon>
        <taxon>Sphingobacteriaceae</taxon>
        <taxon>Pedobacter</taxon>
    </lineage>
</organism>
<keyword evidence="5" id="KW-1185">Reference proteome</keyword>
<reference evidence="4 5" key="1">
    <citation type="submission" date="2024-12" db="EMBL/GenBank/DDBJ databases">
        <authorList>
            <person name="Hu S."/>
        </authorList>
    </citation>
    <scope>NUCLEOTIDE SEQUENCE [LARGE SCALE GENOMIC DNA]</scope>
    <source>
        <strain evidence="4 5">THG-T11</strain>
    </source>
</reference>
<dbReference type="Gene3D" id="3.40.50.2300">
    <property type="match status" value="1"/>
</dbReference>
<dbReference type="PANTHER" id="PTHR44591:SF3">
    <property type="entry name" value="RESPONSE REGULATORY DOMAIN-CONTAINING PROTEIN"/>
    <property type="match status" value="1"/>
</dbReference>
<evidence type="ECO:0000313" key="5">
    <source>
        <dbReference type="Proteomes" id="UP001517247"/>
    </source>
</evidence>
<dbReference type="Proteomes" id="UP001517247">
    <property type="component" value="Unassembled WGS sequence"/>
</dbReference>
<dbReference type="CDD" id="cd00156">
    <property type="entry name" value="REC"/>
    <property type="match status" value="1"/>
</dbReference>